<dbReference type="GO" id="GO:0000156">
    <property type="term" value="F:phosphorelay response regulator activity"/>
    <property type="evidence" value="ECO:0007669"/>
    <property type="project" value="TreeGrafter"/>
</dbReference>
<evidence type="ECO:0000256" key="2">
    <source>
        <dbReference type="ARBA" id="ARBA00023012"/>
    </source>
</evidence>
<dbReference type="InterPro" id="IPR000792">
    <property type="entry name" value="Tscrpt_reg_LuxR_C"/>
</dbReference>
<keyword evidence="1 6" id="KW-0597">Phosphoprotein</keyword>
<dbReference type="CDD" id="cd00156">
    <property type="entry name" value="REC"/>
    <property type="match status" value="1"/>
</dbReference>
<dbReference type="GO" id="GO:0006355">
    <property type="term" value="P:regulation of DNA-templated transcription"/>
    <property type="evidence" value="ECO:0007669"/>
    <property type="project" value="InterPro"/>
</dbReference>
<dbReference type="PANTHER" id="PTHR48111:SF1">
    <property type="entry name" value="TWO-COMPONENT RESPONSE REGULATOR ORR33"/>
    <property type="match status" value="1"/>
</dbReference>
<dbReference type="Pfam" id="PF00196">
    <property type="entry name" value="GerE"/>
    <property type="match status" value="1"/>
</dbReference>
<dbReference type="InterPro" id="IPR001789">
    <property type="entry name" value="Sig_transdc_resp-reg_receiver"/>
</dbReference>
<feature type="domain" description="Response regulatory" evidence="8">
    <location>
        <begin position="8"/>
        <end position="125"/>
    </location>
</feature>
<sequence length="208" mass="22906">MKRKTAATILCIEDEKDLLEELTGELTDLGYVAFGARNAREAGGILEECHPDIILCDILMPGLNGFKFLKSVRRQHHELDDTAFIFLTALGDHDNQVLGRKSGADDYLVKPVDIELLDAAICARLDCLARLQARKSRLREGADGLVHLSSRETEVLTELGRGKTIRQAAAHLGLSEYTVGDYVKAIYRKLGISSRAEAALEAFRRGLG</sequence>
<dbReference type="SMART" id="SM00448">
    <property type="entry name" value="REC"/>
    <property type="match status" value="1"/>
</dbReference>
<keyword evidence="4 9" id="KW-0238">DNA-binding</keyword>
<dbReference type="GO" id="GO:0000976">
    <property type="term" value="F:transcription cis-regulatory region binding"/>
    <property type="evidence" value="ECO:0007669"/>
    <property type="project" value="TreeGrafter"/>
</dbReference>
<feature type="modified residue" description="4-aspartylphosphate" evidence="6">
    <location>
        <position position="57"/>
    </location>
</feature>
<keyword evidence="10" id="KW-1185">Reference proteome</keyword>
<dbReference type="SMART" id="SM00421">
    <property type="entry name" value="HTH_LUXR"/>
    <property type="match status" value="1"/>
</dbReference>
<dbReference type="InterPro" id="IPR016032">
    <property type="entry name" value="Sig_transdc_resp-reg_C-effctor"/>
</dbReference>
<protein>
    <submittedName>
        <fullName evidence="9">DNA-binding response regulator</fullName>
    </submittedName>
</protein>
<dbReference type="Gene3D" id="3.40.50.2300">
    <property type="match status" value="1"/>
</dbReference>
<dbReference type="InterPro" id="IPR011006">
    <property type="entry name" value="CheY-like_superfamily"/>
</dbReference>
<gene>
    <name evidence="9" type="ORF">A7A09_013370</name>
</gene>
<proteinExistence type="predicted"/>
<dbReference type="GO" id="GO:0005829">
    <property type="term" value="C:cytosol"/>
    <property type="evidence" value="ECO:0007669"/>
    <property type="project" value="TreeGrafter"/>
</dbReference>
<comment type="caution">
    <text evidence="9">The sequence shown here is derived from an EMBL/GenBank/DDBJ whole genome shotgun (WGS) entry which is preliminary data.</text>
</comment>
<keyword evidence="3" id="KW-0805">Transcription regulation</keyword>
<dbReference type="PROSITE" id="PS50110">
    <property type="entry name" value="RESPONSE_REGULATORY"/>
    <property type="match status" value="1"/>
</dbReference>
<evidence type="ECO:0000313" key="9">
    <source>
        <dbReference type="EMBL" id="RNF33906.1"/>
    </source>
</evidence>
<dbReference type="SUPFAM" id="SSF52172">
    <property type="entry name" value="CheY-like"/>
    <property type="match status" value="1"/>
</dbReference>
<dbReference type="PANTHER" id="PTHR48111">
    <property type="entry name" value="REGULATOR OF RPOS"/>
    <property type="match status" value="1"/>
</dbReference>
<evidence type="ECO:0000259" key="8">
    <source>
        <dbReference type="PROSITE" id="PS50110"/>
    </source>
</evidence>
<reference evidence="9" key="1">
    <citation type="submission" date="2018-05" db="EMBL/GenBank/DDBJ databases">
        <title>Reclassification of Methylarcula marina and Methylarcula terricola as Paracoccus methylarcula sp.nov., comb.nov. and Paracoccus terricola comb.nov.</title>
        <authorList>
            <person name="Shmareva M.N."/>
            <person name="Doronina N.V."/>
            <person name="Vasilenko O.V."/>
            <person name="Tarlachkov S.V."/>
            <person name="Trotsenko Y.A."/>
        </authorList>
    </citation>
    <scope>NUCLEOTIDE SEQUENCE [LARGE SCALE GENOMIC DNA]</scope>
    <source>
        <strain evidence="9">VKM B-2159</strain>
    </source>
</reference>
<organism evidence="9 10">
    <name type="scientific">Paracoccus methylarcula</name>
    <dbReference type="NCBI Taxonomy" id="72022"/>
    <lineage>
        <taxon>Bacteria</taxon>
        <taxon>Pseudomonadati</taxon>
        <taxon>Pseudomonadota</taxon>
        <taxon>Alphaproteobacteria</taxon>
        <taxon>Rhodobacterales</taxon>
        <taxon>Paracoccaceae</taxon>
        <taxon>Paracoccus</taxon>
    </lineage>
</organism>
<evidence type="ECO:0000256" key="1">
    <source>
        <dbReference type="ARBA" id="ARBA00022553"/>
    </source>
</evidence>
<evidence type="ECO:0000256" key="3">
    <source>
        <dbReference type="ARBA" id="ARBA00023015"/>
    </source>
</evidence>
<dbReference type="RefSeq" id="WP_106691875.1">
    <property type="nucleotide sequence ID" value="NZ_PXNQ02000008.1"/>
</dbReference>
<dbReference type="GO" id="GO:0032993">
    <property type="term" value="C:protein-DNA complex"/>
    <property type="evidence" value="ECO:0007669"/>
    <property type="project" value="TreeGrafter"/>
</dbReference>
<dbReference type="PROSITE" id="PS50043">
    <property type="entry name" value="HTH_LUXR_2"/>
    <property type="match status" value="1"/>
</dbReference>
<dbReference type="OrthoDB" id="5292887at2"/>
<evidence type="ECO:0000256" key="6">
    <source>
        <dbReference type="PROSITE-ProRule" id="PRU00169"/>
    </source>
</evidence>
<dbReference type="EMBL" id="PXNQ02000008">
    <property type="protein sequence ID" value="RNF33906.1"/>
    <property type="molecule type" value="Genomic_DNA"/>
</dbReference>
<dbReference type="PRINTS" id="PR00038">
    <property type="entry name" value="HTHLUXR"/>
</dbReference>
<dbReference type="CDD" id="cd06170">
    <property type="entry name" value="LuxR_C_like"/>
    <property type="match status" value="1"/>
</dbReference>
<dbReference type="InterPro" id="IPR039420">
    <property type="entry name" value="WalR-like"/>
</dbReference>
<name>A0A3R7LH86_9RHOB</name>
<dbReference type="InterPro" id="IPR036388">
    <property type="entry name" value="WH-like_DNA-bd_sf"/>
</dbReference>
<dbReference type="Proteomes" id="UP000238137">
    <property type="component" value="Unassembled WGS sequence"/>
</dbReference>
<evidence type="ECO:0000256" key="4">
    <source>
        <dbReference type="ARBA" id="ARBA00023125"/>
    </source>
</evidence>
<keyword evidence="5" id="KW-0804">Transcription</keyword>
<evidence type="ECO:0000313" key="10">
    <source>
        <dbReference type="Proteomes" id="UP000238137"/>
    </source>
</evidence>
<dbReference type="SUPFAM" id="SSF46894">
    <property type="entry name" value="C-terminal effector domain of the bipartite response regulators"/>
    <property type="match status" value="1"/>
</dbReference>
<accession>A0A3R7LH86</accession>
<evidence type="ECO:0000259" key="7">
    <source>
        <dbReference type="PROSITE" id="PS50043"/>
    </source>
</evidence>
<feature type="domain" description="HTH luxR-type" evidence="7">
    <location>
        <begin position="141"/>
        <end position="206"/>
    </location>
</feature>
<dbReference type="Pfam" id="PF00072">
    <property type="entry name" value="Response_reg"/>
    <property type="match status" value="1"/>
</dbReference>
<dbReference type="AlphaFoldDB" id="A0A3R7LH86"/>
<keyword evidence="2" id="KW-0902">Two-component regulatory system</keyword>
<evidence type="ECO:0000256" key="5">
    <source>
        <dbReference type="ARBA" id="ARBA00023163"/>
    </source>
</evidence>
<dbReference type="Gene3D" id="1.10.10.10">
    <property type="entry name" value="Winged helix-like DNA-binding domain superfamily/Winged helix DNA-binding domain"/>
    <property type="match status" value="1"/>
</dbReference>